<dbReference type="InterPro" id="IPR011330">
    <property type="entry name" value="Glyco_hydro/deAcase_b/a-brl"/>
</dbReference>
<dbReference type="PANTHER" id="PTHR30292">
    <property type="entry name" value="UNCHARACTERIZED PROTEIN YBGL-RELATED"/>
    <property type="match status" value="1"/>
</dbReference>
<gene>
    <name evidence="1" type="ORF">D3H65_11120</name>
</gene>
<dbReference type="KEGG" id="pseg:D3H65_11120"/>
<dbReference type="InterPro" id="IPR005501">
    <property type="entry name" value="LamB/YcsF/PxpA-like"/>
</dbReference>
<dbReference type="EMBL" id="CP032157">
    <property type="protein sequence ID" value="AXY74494.1"/>
    <property type="molecule type" value="Genomic_DNA"/>
</dbReference>
<dbReference type="Pfam" id="PF03746">
    <property type="entry name" value="LamB_YcsF"/>
    <property type="match status" value="1"/>
</dbReference>
<sequence length="252" mass="27519">MLTTDINCDMGESTHLWPYDIENDIALLPWVSSINIACGFHAGDPFTMHELVAAATEAEIAIGAHVSFMDRDNFGRSNMNLSPEQVYDLVVYQIGALQAFLKLYDATLHHVKPHGALYNMAAADPALADTICRAIKNTDNNMILYGLSGSELITRANAVKLISYSEVFADRTYRDDGSLTPRTEANALIEDEAACIKQVLQMVQQDTVTTTSGKKIPMEAETVCIHSDGAHALAFAKKINQALKKQGIEISA</sequence>
<protein>
    <submittedName>
        <fullName evidence="1">LamB/YcsF family protein</fullName>
    </submittedName>
</protein>
<evidence type="ECO:0000313" key="2">
    <source>
        <dbReference type="Proteomes" id="UP000263900"/>
    </source>
</evidence>
<keyword evidence="2" id="KW-1185">Reference proteome</keyword>
<dbReference type="AlphaFoldDB" id="A0A3B7MJ62"/>
<dbReference type="Gene3D" id="3.20.20.370">
    <property type="entry name" value="Glycoside hydrolase/deacetylase"/>
    <property type="match status" value="1"/>
</dbReference>
<dbReference type="CDD" id="cd10787">
    <property type="entry name" value="LamB_YcsF_like"/>
    <property type="match status" value="1"/>
</dbReference>
<dbReference type="GO" id="GO:0005975">
    <property type="term" value="P:carbohydrate metabolic process"/>
    <property type="evidence" value="ECO:0007669"/>
    <property type="project" value="InterPro"/>
</dbReference>
<dbReference type="NCBIfam" id="NF003816">
    <property type="entry name" value="PRK05406.1-5"/>
    <property type="match status" value="1"/>
</dbReference>
<dbReference type="OrthoDB" id="9773478at2"/>
<organism evidence="1 2">
    <name type="scientific">Paraflavitalea soli</name>
    <dbReference type="NCBI Taxonomy" id="2315862"/>
    <lineage>
        <taxon>Bacteria</taxon>
        <taxon>Pseudomonadati</taxon>
        <taxon>Bacteroidota</taxon>
        <taxon>Chitinophagia</taxon>
        <taxon>Chitinophagales</taxon>
        <taxon>Chitinophagaceae</taxon>
        <taxon>Paraflavitalea</taxon>
    </lineage>
</organism>
<name>A0A3B7MJ62_9BACT</name>
<proteinExistence type="predicted"/>
<dbReference type="PANTHER" id="PTHR30292:SF0">
    <property type="entry name" value="5-OXOPROLINASE SUBUNIT A"/>
    <property type="match status" value="1"/>
</dbReference>
<accession>A0A3B7MJ62</accession>
<dbReference type="SUPFAM" id="SSF88713">
    <property type="entry name" value="Glycoside hydrolase/deacetylase"/>
    <property type="match status" value="1"/>
</dbReference>
<reference evidence="1 2" key="1">
    <citation type="submission" date="2018-09" db="EMBL/GenBank/DDBJ databases">
        <title>Genome sequencing of strain 6GH32-13.</title>
        <authorList>
            <person name="Weon H.-Y."/>
            <person name="Heo J."/>
            <person name="Kwon S.-W."/>
        </authorList>
    </citation>
    <scope>NUCLEOTIDE SEQUENCE [LARGE SCALE GENOMIC DNA]</scope>
    <source>
        <strain evidence="1 2">5GH32-13</strain>
    </source>
</reference>
<dbReference type="NCBIfam" id="NF003814">
    <property type="entry name" value="PRK05406.1-3"/>
    <property type="match status" value="1"/>
</dbReference>
<dbReference type="RefSeq" id="WP_119050381.1">
    <property type="nucleotide sequence ID" value="NZ_CP032157.1"/>
</dbReference>
<evidence type="ECO:0000313" key="1">
    <source>
        <dbReference type="EMBL" id="AXY74494.1"/>
    </source>
</evidence>
<dbReference type="Proteomes" id="UP000263900">
    <property type="component" value="Chromosome"/>
</dbReference>